<dbReference type="RefSeq" id="WP_243862916.1">
    <property type="nucleotide sequence ID" value="NZ_BAAAEJ010000008.1"/>
</dbReference>
<gene>
    <name evidence="2" type="ORF">GCM10009093_22010</name>
</gene>
<protein>
    <recommendedName>
        <fullName evidence="1">JmjC domain-containing protein</fullName>
    </recommendedName>
</protein>
<name>A0ABP3I9H8_9CAUL</name>
<keyword evidence="3" id="KW-1185">Reference proteome</keyword>
<comment type="caution">
    <text evidence="2">The sequence shown here is derived from an EMBL/GenBank/DDBJ whole genome shotgun (WGS) entry which is preliminary data.</text>
</comment>
<dbReference type="Gene3D" id="2.60.120.650">
    <property type="entry name" value="Cupin"/>
    <property type="match status" value="1"/>
</dbReference>
<feature type="domain" description="JmjC" evidence="1">
    <location>
        <begin position="94"/>
        <end position="244"/>
    </location>
</feature>
<dbReference type="PROSITE" id="PS51184">
    <property type="entry name" value="JMJC"/>
    <property type="match status" value="1"/>
</dbReference>
<sequence>MNTRSMDEPRQLGAVRNSTVHSHGLDVSAYSGDAALAALLDRYPAELIDVNQYSYDAAGQVTLMAGERGQSSGAELLEAIGKGRMWINLRGIEDVWPEFWEAASDAFGDIASTYEDMRAVKRAGQLIISSPGTRVPYHFDASGVVLFHMRGIKRMFVYPSDEAHQPERAMEGIVARRTTEELPYDLAFEQDAAVFELHPGEALAWPLYAPHRVENVDGLCVSLSMDYQTWESRARTGALYTHAFLRERGLKPPSMHKVSGAGLALRWLASLPLRRMRVLGNNIVKIPRQFVVDASAQNGMRLTALD</sequence>
<dbReference type="EMBL" id="BAAAEJ010000008">
    <property type="protein sequence ID" value="GAA0395057.1"/>
    <property type="molecule type" value="Genomic_DNA"/>
</dbReference>
<proteinExistence type="predicted"/>
<dbReference type="InterPro" id="IPR003347">
    <property type="entry name" value="JmjC_dom"/>
</dbReference>
<evidence type="ECO:0000259" key="1">
    <source>
        <dbReference type="PROSITE" id="PS51184"/>
    </source>
</evidence>
<dbReference type="Proteomes" id="UP001500791">
    <property type="component" value="Unassembled WGS sequence"/>
</dbReference>
<dbReference type="SUPFAM" id="SSF51197">
    <property type="entry name" value="Clavaminate synthase-like"/>
    <property type="match status" value="1"/>
</dbReference>
<organism evidence="2 3">
    <name type="scientific">Brevundimonas terrae</name>
    <dbReference type="NCBI Taxonomy" id="363631"/>
    <lineage>
        <taxon>Bacteria</taxon>
        <taxon>Pseudomonadati</taxon>
        <taxon>Pseudomonadota</taxon>
        <taxon>Alphaproteobacteria</taxon>
        <taxon>Caulobacterales</taxon>
        <taxon>Caulobacteraceae</taxon>
        <taxon>Brevundimonas</taxon>
    </lineage>
</organism>
<reference evidence="3" key="1">
    <citation type="journal article" date="2019" name="Int. J. Syst. Evol. Microbiol.">
        <title>The Global Catalogue of Microorganisms (GCM) 10K type strain sequencing project: providing services to taxonomists for standard genome sequencing and annotation.</title>
        <authorList>
            <consortium name="The Broad Institute Genomics Platform"/>
            <consortium name="The Broad Institute Genome Sequencing Center for Infectious Disease"/>
            <person name="Wu L."/>
            <person name="Ma J."/>
        </authorList>
    </citation>
    <scope>NUCLEOTIDE SEQUENCE [LARGE SCALE GENOMIC DNA]</scope>
    <source>
        <strain evidence="3">JCM 13476</strain>
    </source>
</reference>
<accession>A0ABP3I9H8</accession>
<evidence type="ECO:0000313" key="3">
    <source>
        <dbReference type="Proteomes" id="UP001500791"/>
    </source>
</evidence>
<evidence type="ECO:0000313" key="2">
    <source>
        <dbReference type="EMBL" id="GAA0395057.1"/>
    </source>
</evidence>